<dbReference type="InterPro" id="IPR019749">
    <property type="entry name" value="Band_41_domain"/>
</dbReference>
<feature type="region of interest" description="Disordered" evidence="3">
    <location>
        <begin position="362"/>
        <end position="407"/>
    </location>
</feature>
<comment type="subcellular location">
    <subcellularLocation>
        <location evidence="1">Cytoplasm</location>
    </subcellularLocation>
</comment>
<feature type="region of interest" description="Disordered" evidence="3">
    <location>
        <begin position="765"/>
        <end position="787"/>
    </location>
</feature>
<dbReference type="Pfam" id="PF00373">
    <property type="entry name" value="FERM_M"/>
    <property type="match status" value="1"/>
</dbReference>
<dbReference type="InterPro" id="IPR019747">
    <property type="entry name" value="FERM_CS"/>
</dbReference>
<dbReference type="SMART" id="SM01195">
    <property type="entry name" value="FA"/>
    <property type="match status" value="1"/>
</dbReference>
<reference evidence="5" key="1">
    <citation type="submission" date="2021-02" db="EMBL/GenBank/DDBJ databases">
        <authorList>
            <person name="Nowell W R."/>
        </authorList>
    </citation>
    <scope>NUCLEOTIDE SEQUENCE</scope>
</reference>
<evidence type="ECO:0000313" key="7">
    <source>
        <dbReference type="Proteomes" id="UP000663829"/>
    </source>
</evidence>
<dbReference type="InterPro" id="IPR011993">
    <property type="entry name" value="PH-like_dom_sf"/>
</dbReference>
<dbReference type="PROSITE" id="PS00661">
    <property type="entry name" value="FERM_2"/>
    <property type="match status" value="1"/>
</dbReference>
<evidence type="ECO:0000313" key="6">
    <source>
        <dbReference type="EMBL" id="CAF3753636.1"/>
    </source>
</evidence>
<evidence type="ECO:0000256" key="1">
    <source>
        <dbReference type="ARBA" id="ARBA00004496"/>
    </source>
</evidence>
<dbReference type="PROSITE" id="PS00660">
    <property type="entry name" value="FERM_1"/>
    <property type="match status" value="1"/>
</dbReference>
<dbReference type="SUPFAM" id="SSF47031">
    <property type="entry name" value="Second domain of FERM"/>
    <property type="match status" value="1"/>
</dbReference>
<dbReference type="OrthoDB" id="6235974at2759"/>
<evidence type="ECO:0000313" key="5">
    <source>
        <dbReference type="EMBL" id="CAF0981018.1"/>
    </source>
</evidence>
<dbReference type="FunFam" id="2.30.29.30:FF:000002">
    <property type="entry name" value="Band 4.1-like protein 5 isoform 1"/>
    <property type="match status" value="1"/>
</dbReference>
<accession>A0A814FCA2</accession>
<feature type="compositionally biased region" description="Polar residues" evidence="3">
    <location>
        <begin position="778"/>
        <end position="787"/>
    </location>
</feature>
<gene>
    <name evidence="5" type="ORF">GPM918_LOCUS12749</name>
    <name evidence="6" type="ORF">SRO942_LOCUS12752</name>
</gene>
<dbReference type="EMBL" id="CAJNOQ010002829">
    <property type="protein sequence ID" value="CAF0981018.1"/>
    <property type="molecule type" value="Genomic_DNA"/>
</dbReference>
<dbReference type="InterPro" id="IPR018979">
    <property type="entry name" value="FERM_N"/>
</dbReference>
<keyword evidence="7" id="KW-1185">Reference proteome</keyword>
<dbReference type="CDD" id="cd14473">
    <property type="entry name" value="FERM_B-lobe"/>
    <property type="match status" value="1"/>
</dbReference>
<dbReference type="CDD" id="cd13186">
    <property type="entry name" value="FERM_C_NBL4_NBL5"/>
    <property type="match status" value="1"/>
</dbReference>
<dbReference type="AlphaFoldDB" id="A0A814FCA2"/>
<dbReference type="GO" id="GO:0005856">
    <property type="term" value="C:cytoskeleton"/>
    <property type="evidence" value="ECO:0007669"/>
    <property type="project" value="TreeGrafter"/>
</dbReference>
<evidence type="ECO:0000256" key="2">
    <source>
        <dbReference type="ARBA" id="ARBA00022490"/>
    </source>
</evidence>
<feature type="compositionally biased region" description="Basic and acidic residues" evidence="3">
    <location>
        <begin position="362"/>
        <end position="382"/>
    </location>
</feature>
<keyword evidence="2" id="KW-0963">Cytoplasm</keyword>
<feature type="region of interest" description="Disordered" evidence="3">
    <location>
        <begin position="451"/>
        <end position="480"/>
    </location>
</feature>
<dbReference type="FunFam" id="1.20.80.10:FF:000003">
    <property type="entry name" value="Tyrosine-protein phosphatase non-receptor type 4"/>
    <property type="match status" value="1"/>
</dbReference>
<evidence type="ECO:0000256" key="3">
    <source>
        <dbReference type="SAM" id="MobiDB-lite"/>
    </source>
</evidence>
<dbReference type="GO" id="GO:0005737">
    <property type="term" value="C:cytoplasm"/>
    <property type="evidence" value="ECO:0007669"/>
    <property type="project" value="UniProtKB-SubCell"/>
</dbReference>
<comment type="caution">
    <text evidence="5">The sequence shown here is derived from an EMBL/GenBank/DDBJ whole genome shotgun (WGS) entry which is preliminary data.</text>
</comment>
<dbReference type="SMART" id="SM00295">
    <property type="entry name" value="B41"/>
    <property type="match status" value="1"/>
</dbReference>
<dbReference type="GO" id="GO:0016020">
    <property type="term" value="C:membrane"/>
    <property type="evidence" value="ECO:0007669"/>
    <property type="project" value="UniProtKB-ARBA"/>
</dbReference>
<evidence type="ECO:0000259" key="4">
    <source>
        <dbReference type="PROSITE" id="PS50057"/>
    </source>
</evidence>
<dbReference type="InterPro" id="IPR035963">
    <property type="entry name" value="FERM_2"/>
</dbReference>
<dbReference type="Gene3D" id="3.10.20.90">
    <property type="entry name" value="Phosphatidylinositol 3-kinase Catalytic Subunit, Chain A, domain 1"/>
    <property type="match status" value="1"/>
</dbReference>
<dbReference type="InterPro" id="IPR019748">
    <property type="entry name" value="FERM_central"/>
</dbReference>
<dbReference type="InterPro" id="IPR014847">
    <property type="entry name" value="FA"/>
</dbReference>
<dbReference type="PANTHER" id="PTHR23280:SF25">
    <property type="entry name" value="MOESIN_EZRIN_RADIXIN HOMOLOG 1"/>
    <property type="match status" value="1"/>
</dbReference>
<dbReference type="EMBL" id="CAJOBC010002830">
    <property type="protein sequence ID" value="CAF3753636.1"/>
    <property type="molecule type" value="Genomic_DNA"/>
</dbReference>
<dbReference type="Proteomes" id="UP000663829">
    <property type="component" value="Unassembled WGS sequence"/>
</dbReference>
<dbReference type="PROSITE" id="PS50057">
    <property type="entry name" value="FERM_3"/>
    <property type="match status" value="1"/>
</dbReference>
<dbReference type="SMART" id="SM01196">
    <property type="entry name" value="FERM_C"/>
    <property type="match status" value="1"/>
</dbReference>
<dbReference type="PANTHER" id="PTHR23280">
    <property type="entry name" value="4.1 G PROTEIN"/>
    <property type="match status" value="1"/>
</dbReference>
<dbReference type="Proteomes" id="UP000681722">
    <property type="component" value="Unassembled WGS sequence"/>
</dbReference>
<dbReference type="InterPro" id="IPR014352">
    <property type="entry name" value="FERM/acyl-CoA-bd_prot_sf"/>
</dbReference>
<organism evidence="5 7">
    <name type="scientific">Didymodactylos carnosus</name>
    <dbReference type="NCBI Taxonomy" id="1234261"/>
    <lineage>
        <taxon>Eukaryota</taxon>
        <taxon>Metazoa</taxon>
        <taxon>Spiralia</taxon>
        <taxon>Gnathifera</taxon>
        <taxon>Rotifera</taxon>
        <taxon>Eurotatoria</taxon>
        <taxon>Bdelloidea</taxon>
        <taxon>Philodinida</taxon>
        <taxon>Philodinidae</taxon>
        <taxon>Didymodactylos</taxon>
    </lineage>
</organism>
<dbReference type="Pfam" id="PF08736">
    <property type="entry name" value="FA"/>
    <property type="match status" value="1"/>
</dbReference>
<feature type="domain" description="FERM" evidence="4">
    <location>
        <begin position="1"/>
        <end position="282"/>
    </location>
</feature>
<proteinExistence type="predicted"/>
<dbReference type="InterPro" id="IPR018980">
    <property type="entry name" value="FERM_PH-like_C"/>
</dbReference>
<dbReference type="InterPro" id="IPR029071">
    <property type="entry name" value="Ubiquitin-like_domsf"/>
</dbReference>
<dbReference type="Pfam" id="PF09379">
    <property type="entry name" value="FERM_N"/>
    <property type="match status" value="1"/>
</dbReference>
<sequence>MIDSRITETSLRKAIGKILYDKVFSQSDIIEKDYFGLQYTDTHNVQHWLDSSKCIKNQCKIGPPYTFRLRIKFYASEPQTLHEELTRYLFVLQLKDDVRTGKLECPLDVSIDLAALALQAELGDYVSIEHSAETVSEFRFIPDGRQTEEVEEAIIQKWKTYQNLTPADAEIQYLNRAKWLENYGVDLHTVLGRDGMEYRLGLTPTGILVFENKQKIGLFFWPKITKLDFKHKKLTVVVVEDDDNDPSLQRDHTFIFRLYDEKQCKHLWKCAVEYHGFFRCIKPPKTKLNTRENFTRMGSRFRFSGRTEAQSATVNLTRRSANFERRPSQRFSRRASYAIRKKLQEQARLKEQEDERLKKLKIEQEAKLEENTAGKKSPEHKNPSSSTHDLTLSSSSKRPSSWSSSQKNLNLSASQRLDNLIQGVNVASETTKQLSQDLLINTKDNESISKKNSTSLVVSTVPPPPIPPRQPKDDKQHQPILFNNPLKTNIKSYCLENSIKNKHSKETNNLTVKVEPEINGNNTAINDDNNESLLIKISPQHNVNGPSTNGHIRSSISPPARNLISMSPPKFSLKDEFPFDNVPQPSFVVKLNSVQNLIDSKSAGSSSNSSSSIGKMNLLKKFPLLNTPIPEFAILNRARTSSSSNNNRAYDNILNYSLFDIDGVYSRFNFPRKQHTLPCNNKTQFHMKCANYDNLSYLVVDSTKNLRNCAAAATTITSDYTDDKLQQSDKPVIVTRTLSTSNSRNASATIVQSCHNTNNSASTSCSTSLSSHHSRTSIQHQPITTEL</sequence>
<protein>
    <recommendedName>
        <fullName evidence="4">FERM domain-containing protein</fullName>
    </recommendedName>
</protein>
<dbReference type="InterPro" id="IPR000299">
    <property type="entry name" value="FERM_domain"/>
</dbReference>
<dbReference type="PRINTS" id="PR00935">
    <property type="entry name" value="BAND41"/>
</dbReference>
<dbReference type="GO" id="GO:0031032">
    <property type="term" value="P:actomyosin structure organization"/>
    <property type="evidence" value="ECO:0007669"/>
    <property type="project" value="TreeGrafter"/>
</dbReference>
<dbReference type="SUPFAM" id="SSF50729">
    <property type="entry name" value="PH domain-like"/>
    <property type="match status" value="1"/>
</dbReference>
<dbReference type="Pfam" id="PF09380">
    <property type="entry name" value="FERM_C"/>
    <property type="match status" value="1"/>
</dbReference>
<dbReference type="SUPFAM" id="SSF54236">
    <property type="entry name" value="Ubiquitin-like"/>
    <property type="match status" value="1"/>
</dbReference>
<feature type="compositionally biased region" description="Low complexity" evidence="3">
    <location>
        <begin position="384"/>
        <end position="405"/>
    </location>
</feature>
<dbReference type="Gene3D" id="1.20.80.10">
    <property type="match status" value="1"/>
</dbReference>
<dbReference type="Gene3D" id="2.30.29.30">
    <property type="entry name" value="Pleckstrin-homology domain (PH domain)/Phosphotyrosine-binding domain (PTB)"/>
    <property type="match status" value="1"/>
</dbReference>
<name>A0A814FCA2_9BILA</name>